<dbReference type="PANTHER" id="PTHR18952">
    <property type="entry name" value="CARBONIC ANHYDRASE"/>
    <property type="match status" value="1"/>
</dbReference>
<dbReference type="PROSITE" id="PS51144">
    <property type="entry name" value="ALPHA_CA_2"/>
    <property type="match status" value="1"/>
</dbReference>
<dbReference type="EC" id="4.2.1.1" evidence="4 9"/>
<keyword evidence="12" id="KW-1185">Reference proteome</keyword>
<dbReference type="GO" id="GO:0004089">
    <property type="term" value="F:carbonate dehydratase activity"/>
    <property type="evidence" value="ECO:0007669"/>
    <property type="project" value="UniProtKB-UniRule"/>
</dbReference>
<dbReference type="CDD" id="cd03124">
    <property type="entry name" value="alpha_CA_prokaryotic_like"/>
    <property type="match status" value="1"/>
</dbReference>
<evidence type="ECO:0000256" key="3">
    <source>
        <dbReference type="ARBA" id="ARBA00010718"/>
    </source>
</evidence>
<evidence type="ECO:0000256" key="5">
    <source>
        <dbReference type="ARBA" id="ARBA00022723"/>
    </source>
</evidence>
<dbReference type="SUPFAM" id="SSF51069">
    <property type="entry name" value="Carbonic anhydrase"/>
    <property type="match status" value="1"/>
</dbReference>
<keyword evidence="6 9" id="KW-0862">Zinc</keyword>
<feature type="signal peptide" evidence="9">
    <location>
        <begin position="1"/>
        <end position="21"/>
    </location>
</feature>
<dbReference type="SMART" id="SM01057">
    <property type="entry name" value="Carb_anhydrase"/>
    <property type="match status" value="1"/>
</dbReference>
<dbReference type="InterPro" id="IPR018338">
    <property type="entry name" value="Carbonic_anhydrase_a-class_CS"/>
</dbReference>
<dbReference type="InterPro" id="IPR036398">
    <property type="entry name" value="CA_dom_sf"/>
</dbReference>
<dbReference type="InterPro" id="IPR001148">
    <property type="entry name" value="CA_dom"/>
</dbReference>
<evidence type="ECO:0000256" key="8">
    <source>
        <dbReference type="ARBA" id="ARBA00048348"/>
    </source>
</evidence>
<evidence type="ECO:0000256" key="4">
    <source>
        <dbReference type="ARBA" id="ARBA00012925"/>
    </source>
</evidence>
<gene>
    <name evidence="11" type="ORF">TWF694_001810</name>
</gene>
<dbReference type="Gene3D" id="3.10.200.10">
    <property type="entry name" value="Alpha carbonic anhydrase"/>
    <property type="match status" value="1"/>
</dbReference>
<evidence type="ECO:0000256" key="7">
    <source>
        <dbReference type="ARBA" id="ARBA00023239"/>
    </source>
</evidence>
<dbReference type="InterPro" id="IPR041891">
    <property type="entry name" value="Alpha_CA_prokaryot-like"/>
</dbReference>
<comment type="function">
    <text evidence="2 9">Reversible hydration of carbon dioxide.</text>
</comment>
<accession>A0AAV9X539</accession>
<evidence type="ECO:0000313" key="11">
    <source>
        <dbReference type="EMBL" id="KAK6535348.1"/>
    </source>
</evidence>
<reference evidence="11 12" key="1">
    <citation type="submission" date="2019-10" db="EMBL/GenBank/DDBJ databases">
        <authorList>
            <person name="Palmer J.M."/>
        </authorList>
    </citation>
    <scope>NUCLEOTIDE SEQUENCE [LARGE SCALE GENOMIC DNA]</scope>
    <source>
        <strain evidence="11 12">TWF694</strain>
    </source>
</reference>
<keyword evidence="9" id="KW-0732">Signal</keyword>
<dbReference type="AlphaFoldDB" id="A0AAV9X539"/>
<feature type="chain" id="PRO_5043108438" description="Carbonic anhydrase" evidence="9">
    <location>
        <begin position="22"/>
        <end position="282"/>
    </location>
</feature>
<dbReference type="Pfam" id="PF00194">
    <property type="entry name" value="Carb_anhydrase"/>
    <property type="match status" value="1"/>
</dbReference>
<dbReference type="GO" id="GO:0008270">
    <property type="term" value="F:zinc ion binding"/>
    <property type="evidence" value="ECO:0007669"/>
    <property type="project" value="UniProtKB-UniRule"/>
</dbReference>
<comment type="cofactor">
    <cofactor evidence="1 9">
        <name>Zn(2+)</name>
        <dbReference type="ChEBI" id="CHEBI:29105"/>
    </cofactor>
</comment>
<dbReference type="EMBL" id="JAVHJO010000010">
    <property type="protein sequence ID" value="KAK6535348.1"/>
    <property type="molecule type" value="Genomic_DNA"/>
</dbReference>
<comment type="similarity">
    <text evidence="3 9">Belongs to the alpha-carbonic anhydrase family.</text>
</comment>
<sequence length="282" mass="31131">MHFPTASLLISILHLLPAVQSCTTCQASNKLHRRSDDSHFDYSDLTGPVDWDQFSATCGTGKSQSPINIISSMDVSSRGDVAHYADIEDEGYDFNNTGHTVECYYAGEKATLGGVEYELQRFHFHTPSEHRLNNQWYPLEAHFVHAGVADPNTIAVVGIFFDVKEELTDLLPESDPMIARMSELLSDIQETGDSVPATFVDLSGVRSAITNAKKYTYVGSLTTPPCTEGINWFVSETILTISIAELNKFKSVMGWNARDLQSGIGKTNVVEYAQQYLSSSSK</sequence>
<dbReference type="Proteomes" id="UP001365542">
    <property type="component" value="Unassembled WGS sequence"/>
</dbReference>
<feature type="domain" description="Alpha-carbonic anhydrase" evidence="10">
    <location>
        <begin position="38"/>
        <end position="282"/>
    </location>
</feature>
<evidence type="ECO:0000259" key="10">
    <source>
        <dbReference type="PROSITE" id="PS51144"/>
    </source>
</evidence>
<organism evidence="11 12">
    <name type="scientific">Orbilia ellipsospora</name>
    <dbReference type="NCBI Taxonomy" id="2528407"/>
    <lineage>
        <taxon>Eukaryota</taxon>
        <taxon>Fungi</taxon>
        <taxon>Dikarya</taxon>
        <taxon>Ascomycota</taxon>
        <taxon>Pezizomycotina</taxon>
        <taxon>Orbiliomycetes</taxon>
        <taxon>Orbiliales</taxon>
        <taxon>Orbiliaceae</taxon>
        <taxon>Orbilia</taxon>
    </lineage>
</organism>
<keyword evidence="5 9" id="KW-0479">Metal-binding</keyword>
<evidence type="ECO:0000313" key="12">
    <source>
        <dbReference type="Proteomes" id="UP001365542"/>
    </source>
</evidence>
<evidence type="ECO:0000256" key="6">
    <source>
        <dbReference type="ARBA" id="ARBA00022833"/>
    </source>
</evidence>
<dbReference type="PROSITE" id="PS00162">
    <property type="entry name" value="ALPHA_CA_1"/>
    <property type="match status" value="1"/>
</dbReference>
<protein>
    <recommendedName>
        <fullName evidence="4 9">Carbonic anhydrase</fullName>
        <ecNumber evidence="4 9">4.2.1.1</ecNumber>
    </recommendedName>
</protein>
<comment type="caution">
    <text evidence="11">The sequence shown here is derived from an EMBL/GenBank/DDBJ whole genome shotgun (WGS) entry which is preliminary data.</text>
</comment>
<evidence type="ECO:0000256" key="9">
    <source>
        <dbReference type="RuleBase" id="RU367011"/>
    </source>
</evidence>
<name>A0AAV9X539_9PEZI</name>
<evidence type="ECO:0000256" key="1">
    <source>
        <dbReference type="ARBA" id="ARBA00001947"/>
    </source>
</evidence>
<proteinExistence type="inferred from homology"/>
<dbReference type="InterPro" id="IPR023561">
    <property type="entry name" value="Carbonic_anhydrase_a-class"/>
</dbReference>
<keyword evidence="7 9" id="KW-0456">Lyase</keyword>
<evidence type="ECO:0000256" key="2">
    <source>
        <dbReference type="ARBA" id="ARBA00002904"/>
    </source>
</evidence>
<dbReference type="PANTHER" id="PTHR18952:SF265">
    <property type="entry name" value="CARBONIC ANHYDRASE"/>
    <property type="match status" value="1"/>
</dbReference>
<comment type="catalytic activity">
    <reaction evidence="8 9">
        <text>hydrogencarbonate + H(+) = CO2 + H2O</text>
        <dbReference type="Rhea" id="RHEA:10748"/>
        <dbReference type="ChEBI" id="CHEBI:15377"/>
        <dbReference type="ChEBI" id="CHEBI:15378"/>
        <dbReference type="ChEBI" id="CHEBI:16526"/>
        <dbReference type="ChEBI" id="CHEBI:17544"/>
        <dbReference type="EC" id="4.2.1.1"/>
    </reaction>
</comment>